<protein>
    <submittedName>
        <fullName evidence="2">Uncharacterized protein</fullName>
    </submittedName>
</protein>
<organism evidence="2 3">
    <name type="scientific">Methylosinus sporium</name>
    <dbReference type="NCBI Taxonomy" id="428"/>
    <lineage>
        <taxon>Bacteria</taxon>
        <taxon>Pseudomonadati</taxon>
        <taxon>Pseudomonadota</taxon>
        <taxon>Alphaproteobacteria</taxon>
        <taxon>Hyphomicrobiales</taxon>
        <taxon>Methylocystaceae</taxon>
        <taxon>Methylosinus</taxon>
    </lineage>
</organism>
<evidence type="ECO:0000313" key="2">
    <source>
        <dbReference type="EMBL" id="TRL26657.1"/>
    </source>
</evidence>
<dbReference type="EMBL" id="VJMF01000093">
    <property type="protein sequence ID" value="TRL26657.1"/>
    <property type="molecule type" value="Genomic_DNA"/>
</dbReference>
<gene>
    <name evidence="2" type="ORF">FM996_19200</name>
</gene>
<comment type="caution">
    <text evidence="2">The sequence shown here is derived from an EMBL/GenBank/DDBJ whole genome shotgun (WGS) entry which is preliminary data.</text>
</comment>
<dbReference type="Proteomes" id="UP000316781">
    <property type="component" value="Unassembled WGS sequence"/>
</dbReference>
<accession>A0A549SDW5</accession>
<name>A0A549SDW5_METSR</name>
<dbReference type="AlphaFoldDB" id="A0A549SDW5"/>
<dbReference type="RefSeq" id="WP_142864357.1">
    <property type="nucleotide sequence ID" value="NZ_VJMF01000093.1"/>
</dbReference>
<proteinExistence type="predicted"/>
<evidence type="ECO:0000313" key="3">
    <source>
        <dbReference type="Proteomes" id="UP000316781"/>
    </source>
</evidence>
<evidence type="ECO:0000256" key="1">
    <source>
        <dbReference type="SAM" id="MobiDB-lite"/>
    </source>
</evidence>
<feature type="region of interest" description="Disordered" evidence="1">
    <location>
        <begin position="83"/>
        <end position="107"/>
    </location>
</feature>
<reference evidence="2 3" key="1">
    <citation type="submission" date="2019-07" db="EMBL/GenBank/DDBJ databases">
        <title>Ln-dependent methylotrophs.</title>
        <authorList>
            <person name="Tani A."/>
        </authorList>
    </citation>
    <scope>NUCLEOTIDE SEQUENCE [LARGE SCALE GENOMIC DNA]</scope>
    <source>
        <strain evidence="2 3">SM89A</strain>
    </source>
</reference>
<sequence length="107" mass="11741">MADIGLSAFSLFFMQSESFLAYQRSLEEGRASGADFLLAARPESHKALYDFMKGAACEEVTIIRKEGARKLSCRYRWFSKAPLRDGKEASSSIGSGSPSPTPRARAL</sequence>